<dbReference type="EMBL" id="VCQV01000038">
    <property type="protein sequence ID" value="TWP33608.1"/>
    <property type="molecule type" value="Genomic_DNA"/>
</dbReference>
<dbReference type="InterPro" id="IPR017850">
    <property type="entry name" value="Alkaline_phosphatase_core_sf"/>
</dbReference>
<dbReference type="OrthoDB" id="345880at2"/>
<comment type="caution">
    <text evidence="4">The sequence shown here is derived from an EMBL/GenBank/DDBJ whole genome shotgun (WGS) entry which is preliminary data.</text>
</comment>
<dbReference type="Proteomes" id="UP000320244">
    <property type="component" value="Unassembled WGS sequence"/>
</dbReference>
<keyword evidence="1" id="KW-0378">Hydrolase</keyword>
<dbReference type="Pfam" id="PF04185">
    <property type="entry name" value="Phosphoesterase"/>
    <property type="match status" value="1"/>
</dbReference>
<feature type="signal peptide" evidence="3">
    <location>
        <begin position="1"/>
        <end position="20"/>
    </location>
</feature>
<evidence type="ECO:0000256" key="2">
    <source>
        <dbReference type="ARBA" id="ARBA00023026"/>
    </source>
</evidence>
<dbReference type="GO" id="GO:0009395">
    <property type="term" value="P:phospholipid catabolic process"/>
    <property type="evidence" value="ECO:0007669"/>
    <property type="project" value="TreeGrafter"/>
</dbReference>
<keyword evidence="2" id="KW-0843">Virulence</keyword>
<protein>
    <recommendedName>
        <fullName evidence="6">Phosphoesterase</fullName>
    </recommendedName>
</protein>
<dbReference type="PANTHER" id="PTHR31956">
    <property type="entry name" value="NON-SPECIFIC PHOSPHOLIPASE C4-RELATED"/>
    <property type="match status" value="1"/>
</dbReference>
<dbReference type="GO" id="GO:0016788">
    <property type="term" value="F:hydrolase activity, acting on ester bonds"/>
    <property type="evidence" value="ECO:0007669"/>
    <property type="project" value="InterPro"/>
</dbReference>
<reference evidence="4 5" key="1">
    <citation type="submission" date="2019-05" db="EMBL/GenBank/DDBJ databases">
        <authorList>
            <person name="Lee S.D."/>
        </authorList>
    </citation>
    <scope>NUCLEOTIDE SEQUENCE [LARGE SCALE GENOMIC DNA]</scope>
    <source>
        <strain evidence="4 5">C5-26</strain>
    </source>
</reference>
<proteinExistence type="predicted"/>
<dbReference type="AlphaFoldDB" id="A0A563DTL8"/>
<dbReference type="Gene3D" id="3.40.720.10">
    <property type="entry name" value="Alkaline Phosphatase, subunit A"/>
    <property type="match status" value="1"/>
</dbReference>
<gene>
    <name evidence="4" type="ORF">FGL98_20485</name>
</gene>
<evidence type="ECO:0008006" key="6">
    <source>
        <dbReference type="Google" id="ProtNLM"/>
    </source>
</evidence>
<evidence type="ECO:0000313" key="4">
    <source>
        <dbReference type="EMBL" id="TWP33608.1"/>
    </source>
</evidence>
<dbReference type="InterPro" id="IPR007312">
    <property type="entry name" value="Phosphoesterase"/>
</dbReference>
<feature type="chain" id="PRO_5039320774" description="Phosphoesterase" evidence="3">
    <location>
        <begin position="21"/>
        <end position="403"/>
    </location>
</feature>
<evidence type="ECO:0000256" key="3">
    <source>
        <dbReference type="SAM" id="SignalP"/>
    </source>
</evidence>
<reference evidence="4 5" key="2">
    <citation type="submission" date="2019-08" db="EMBL/GenBank/DDBJ databases">
        <title>Jejuicoccus antrihumi gen. nov., sp. nov., a new member of the family Dermacoccaceae isolated from a cave.</title>
        <authorList>
            <person name="Schumann P."/>
            <person name="Kim I.S."/>
        </authorList>
    </citation>
    <scope>NUCLEOTIDE SEQUENCE [LARGE SCALE GENOMIC DNA]</scope>
    <source>
        <strain evidence="4 5">C5-26</strain>
    </source>
</reference>
<sequence>MRRHRTVLMTVAAAATAVLAVGALSAASGYPAAALPAASSTASGGSAWRGGGSQRLDHVFIIMEENHSQDHTIGDINPATGKLSMPFLTKLSSEYGQATNYYGVTHTSEPNYIAATSGSIWDVNNDDEWYPDASYKFGVNHYDHTNIVDELDASHIPWAAYMQAMPKAGYLPDSWPTTGSALYVTKHNPFILYNDIHDNPTVARNIQPYSNMASELNSRHAPRYVWISPDLCTDMHLGVYNAVKGFPETPCQYSNSINDPIDEHSKTVADNFIKHAVTTITHSRAWTGNSAIFITADETDFDAANGFNGQYLSTAGCCDSPSLPAGDPEISASWPGGLYGGGLVPMVVISRNGPRHVTDTTAYNHYSMLLTIEEGLGLGKLGNTSDAAQVKPMWSLITGGHRR</sequence>
<name>A0A563DTL8_9MICO</name>
<dbReference type="PANTHER" id="PTHR31956:SF8">
    <property type="entry name" value="ACID PHOSPHATASE PHOA (AFU_ORTHOLOGUE AFUA_1G03570)"/>
    <property type="match status" value="1"/>
</dbReference>
<evidence type="ECO:0000256" key="1">
    <source>
        <dbReference type="ARBA" id="ARBA00022801"/>
    </source>
</evidence>
<dbReference type="RefSeq" id="WP_146319975.1">
    <property type="nucleotide sequence ID" value="NZ_VCQV01000038.1"/>
</dbReference>
<evidence type="ECO:0000313" key="5">
    <source>
        <dbReference type="Proteomes" id="UP000320244"/>
    </source>
</evidence>
<organism evidence="4 5">
    <name type="scientific">Leekyejoonella antrihumi</name>
    <dbReference type="NCBI Taxonomy" id="1660198"/>
    <lineage>
        <taxon>Bacteria</taxon>
        <taxon>Bacillati</taxon>
        <taxon>Actinomycetota</taxon>
        <taxon>Actinomycetes</taxon>
        <taxon>Micrococcales</taxon>
        <taxon>Dermacoccaceae</taxon>
        <taxon>Leekyejoonella</taxon>
    </lineage>
</organism>
<keyword evidence="3" id="KW-0732">Signal</keyword>
<keyword evidence="5" id="KW-1185">Reference proteome</keyword>
<accession>A0A563DTL8</accession>